<dbReference type="InterPro" id="IPR050465">
    <property type="entry name" value="UPF0194_transport"/>
</dbReference>
<dbReference type="Proteomes" id="UP000307756">
    <property type="component" value="Unassembled WGS sequence"/>
</dbReference>
<evidence type="ECO:0000256" key="4">
    <source>
        <dbReference type="SAM" id="Phobius"/>
    </source>
</evidence>
<dbReference type="GO" id="GO:0030313">
    <property type="term" value="C:cell envelope"/>
    <property type="evidence" value="ECO:0007669"/>
    <property type="project" value="UniProtKB-SubCell"/>
</dbReference>
<dbReference type="InterPro" id="IPR058636">
    <property type="entry name" value="Beta-barrel_YknX"/>
</dbReference>
<dbReference type="EMBL" id="SWBM01000001">
    <property type="protein sequence ID" value="TKC18111.1"/>
    <property type="molecule type" value="Genomic_DNA"/>
</dbReference>
<keyword evidence="2" id="KW-0175">Coiled coil</keyword>
<keyword evidence="7" id="KW-1185">Reference proteome</keyword>
<evidence type="ECO:0000256" key="2">
    <source>
        <dbReference type="ARBA" id="ARBA00023054"/>
    </source>
</evidence>
<protein>
    <submittedName>
        <fullName evidence="6">HlyD family efflux transporter periplasmic adaptor subunit</fullName>
    </submittedName>
</protein>
<feature type="domain" description="YknX-like beta-barrel" evidence="5">
    <location>
        <begin position="168"/>
        <end position="239"/>
    </location>
</feature>
<keyword evidence="4" id="KW-0472">Membrane</keyword>
<feature type="transmembrane region" description="Helical" evidence="4">
    <location>
        <begin position="36"/>
        <end position="54"/>
    </location>
</feature>
<evidence type="ECO:0000313" key="7">
    <source>
        <dbReference type="Proteomes" id="UP000307756"/>
    </source>
</evidence>
<dbReference type="InterPro" id="IPR011053">
    <property type="entry name" value="Single_hybrid_motif"/>
</dbReference>
<dbReference type="PANTHER" id="PTHR32347">
    <property type="entry name" value="EFFLUX SYSTEM COMPONENT YKNX-RELATED"/>
    <property type="match status" value="1"/>
</dbReference>
<evidence type="ECO:0000256" key="1">
    <source>
        <dbReference type="ARBA" id="ARBA00004196"/>
    </source>
</evidence>
<dbReference type="Gene3D" id="6.20.50.140">
    <property type="match status" value="1"/>
</dbReference>
<evidence type="ECO:0000256" key="3">
    <source>
        <dbReference type="SAM" id="MobiDB-lite"/>
    </source>
</evidence>
<dbReference type="Pfam" id="PF25990">
    <property type="entry name" value="Beta-barrel_YknX"/>
    <property type="match status" value="1"/>
</dbReference>
<dbReference type="Gene3D" id="2.40.50.100">
    <property type="match status" value="1"/>
</dbReference>
<feature type="region of interest" description="Disordered" evidence="3">
    <location>
        <begin position="338"/>
        <end position="358"/>
    </location>
</feature>
<name>A0A4U1D6I1_9BACI</name>
<reference evidence="6 7" key="1">
    <citation type="journal article" date="2011" name="J. Microbiol.">
        <title>Bacillus kyonggiensis sp. nov., isolated from soil of a lettuce field.</title>
        <authorList>
            <person name="Dong K."/>
            <person name="Lee S."/>
        </authorList>
    </citation>
    <scope>NUCLEOTIDE SEQUENCE [LARGE SCALE GENOMIC DNA]</scope>
    <source>
        <strain evidence="6 7">NB22</strain>
    </source>
</reference>
<dbReference type="AlphaFoldDB" id="A0A4U1D6I1"/>
<evidence type="ECO:0000313" key="6">
    <source>
        <dbReference type="EMBL" id="TKC18111.1"/>
    </source>
</evidence>
<accession>A0A4U1D6I1</accession>
<evidence type="ECO:0000259" key="5">
    <source>
        <dbReference type="Pfam" id="PF25990"/>
    </source>
</evidence>
<organism evidence="6 7">
    <name type="scientific">Robertmurraya kyonggiensis</name>
    <dbReference type="NCBI Taxonomy" id="1037680"/>
    <lineage>
        <taxon>Bacteria</taxon>
        <taxon>Bacillati</taxon>
        <taxon>Bacillota</taxon>
        <taxon>Bacilli</taxon>
        <taxon>Bacillales</taxon>
        <taxon>Bacillaceae</taxon>
        <taxon>Robertmurraya</taxon>
    </lineage>
</organism>
<dbReference type="PANTHER" id="PTHR32347:SF23">
    <property type="entry name" value="BLL5650 PROTEIN"/>
    <property type="match status" value="1"/>
</dbReference>
<sequence length="358" mass="37755">MRAGRANRQFRHSFALKKGLILNFLIFIGGKTMKKWIWIGVILVVIVGGSLWFYQSKKTAAPLEEQQVMTTTVQKGDIKVQVSGSGSVSSINSSDISSESEGIVDEVLVGVNDVVEEGDELVTFTDGSDPITAPHAGTITSLDIEDGSRVQLSQVVGHITDYETLQTTISVDELDISSIKEGQTAEITADAFPDETFEGTVTAVSKEGTSTNGVSSFIVNVQLKDPKDLLIGMSTEVTITTESKEGVLYVPIESVRVNGDEKYVIVQETSDNSEATTQQVVETGINDDQNIEIVSGLSEGQLVQLAVTINSNNQAQGYMRGNGGQGFPGAGGGQVIQGLPSGGTGGQGFSGGAGRGNQ</sequence>
<keyword evidence="4" id="KW-1133">Transmembrane helix</keyword>
<comment type="caution">
    <text evidence="6">The sequence shown here is derived from an EMBL/GenBank/DDBJ whole genome shotgun (WGS) entry which is preliminary data.</text>
</comment>
<gene>
    <name evidence="6" type="ORF">FA727_00700</name>
</gene>
<dbReference type="Gene3D" id="2.40.30.170">
    <property type="match status" value="1"/>
</dbReference>
<proteinExistence type="predicted"/>
<comment type="subcellular location">
    <subcellularLocation>
        <location evidence="1">Cell envelope</location>
    </subcellularLocation>
</comment>
<dbReference type="SUPFAM" id="SSF51230">
    <property type="entry name" value="Single hybrid motif"/>
    <property type="match status" value="1"/>
</dbReference>
<keyword evidence="4" id="KW-0812">Transmembrane</keyword>